<comment type="caution">
    <text evidence="1">The sequence shown here is derived from an EMBL/GenBank/DDBJ whole genome shotgun (WGS) entry which is preliminary data.</text>
</comment>
<evidence type="ECO:0000313" key="2">
    <source>
        <dbReference type="Proteomes" id="UP001239111"/>
    </source>
</evidence>
<protein>
    <submittedName>
        <fullName evidence="1">Uncharacterized protein</fullName>
    </submittedName>
</protein>
<dbReference type="Proteomes" id="UP001239111">
    <property type="component" value="Chromosome 4"/>
</dbReference>
<dbReference type="EMBL" id="CM056744">
    <property type="protein sequence ID" value="KAJ8667873.1"/>
    <property type="molecule type" value="Genomic_DNA"/>
</dbReference>
<accession>A0ACC2NAB2</accession>
<evidence type="ECO:0000313" key="1">
    <source>
        <dbReference type="EMBL" id="KAJ8667873.1"/>
    </source>
</evidence>
<gene>
    <name evidence="1" type="ORF">QAD02_009536</name>
</gene>
<proteinExistence type="predicted"/>
<sequence length="172" mass="19490">MFSQSSDLRKHMYFHEGQMTALCEICGRLFRDISSLNRHLKSHSPHKSFNCNLCDKRFKYASGAAKHMKAHARKKSSSNQRNEATLGNTNELPDLGGALVEQILCSYTELDGGCREINDPGYQQTDPVINYDWNHQQIQMLDGDQHLLETCAPGENHRLSNPEGEYCTISSQ</sequence>
<reference evidence="1" key="1">
    <citation type="submission" date="2023-04" db="EMBL/GenBank/DDBJ databases">
        <title>A chromosome-level genome assembly of the parasitoid wasp Eretmocerus hayati.</title>
        <authorList>
            <person name="Zhong Y."/>
            <person name="Liu S."/>
            <person name="Liu Y."/>
        </authorList>
    </citation>
    <scope>NUCLEOTIDE SEQUENCE</scope>
    <source>
        <strain evidence="1">ZJU_SS_LIU_2023</strain>
    </source>
</reference>
<organism evidence="1 2">
    <name type="scientific">Eretmocerus hayati</name>
    <dbReference type="NCBI Taxonomy" id="131215"/>
    <lineage>
        <taxon>Eukaryota</taxon>
        <taxon>Metazoa</taxon>
        <taxon>Ecdysozoa</taxon>
        <taxon>Arthropoda</taxon>
        <taxon>Hexapoda</taxon>
        <taxon>Insecta</taxon>
        <taxon>Pterygota</taxon>
        <taxon>Neoptera</taxon>
        <taxon>Endopterygota</taxon>
        <taxon>Hymenoptera</taxon>
        <taxon>Apocrita</taxon>
        <taxon>Proctotrupomorpha</taxon>
        <taxon>Chalcidoidea</taxon>
        <taxon>Aphelinidae</taxon>
        <taxon>Aphelininae</taxon>
        <taxon>Eretmocerus</taxon>
    </lineage>
</organism>
<keyword evidence="2" id="KW-1185">Reference proteome</keyword>
<name>A0ACC2NAB2_9HYME</name>